<accession>A0ABX7GTW8</accession>
<dbReference type="EMBL" id="CP064030">
    <property type="protein sequence ID" value="QRN53841.1"/>
    <property type="molecule type" value="Genomic_DNA"/>
</dbReference>
<keyword evidence="2" id="KW-1185">Reference proteome</keyword>
<dbReference type="RefSeq" id="WP_188796128.1">
    <property type="nucleotide sequence ID" value="NZ_BMIZ01000001.1"/>
</dbReference>
<name>A0ABX7GTW8_9GAMM</name>
<evidence type="ECO:0000313" key="2">
    <source>
        <dbReference type="Proteomes" id="UP000663181"/>
    </source>
</evidence>
<sequence length="60" mass="6058">MKSSNALEIVQGSATAKSDDVIATSRIVDRAMAIAGGSTGKKNQQPGFSLAFTLGFALGA</sequence>
<protein>
    <submittedName>
        <fullName evidence="1">Uncharacterized protein</fullName>
    </submittedName>
</protein>
<gene>
    <name evidence="1" type="ORF">ISN74_21020</name>
</gene>
<organism evidence="1 2">
    <name type="scientific">Dyella caseinilytica</name>
    <dbReference type="NCBI Taxonomy" id="1849581"/>
    <lineage>
        <taxon>Bacteria</taxon>
        <taxon>Pseudomonadati</taxon>
        <taxon>Pseudomonadota</taxon>
        <taxon>Gammaproteobacteria</taxon>
        <taxon>Lysobacterales</taxon>
        <taxon>Rhodanobacteraceae</taxon>
        <taxon>Dyella</taxon>
    </lineage>
</organism>
<proteinExistence type="predicted"/>
<evidence type="ECO:0000313" key="1">
    <source>
        <dbReference type="EMBL" id="QRN53841.1"/>
    </source>
</evidence>
<dbReference type="Proteomes" id="UP000663181">
    <property type="component" value="Chromosome"/>
</dbReference>
<reference evidence="1 2" key="1">
    <citation type="submission" date="2020-10" db="EMBL/GenBank/DDBJ databases">
        <title>Phylogeny of dyella-like bacteria.</title>
        <authorList>
            <person name="Fu J."/>
        </authorList>
    </citation>
    <scope>NUCLEOTIDE SEQUENCE [LARGE SCALE GENOMIC DNA]</scope>
    <source>
        <strain evidence="1 2">DHOB09</strain>
    </source>
</reference>